<dbReference type="InterPro" id="IPR001650">
    <property type="entry name" value="Helicase_C-like"/>
</dbReference>
<feature type="domain" description="Helicase C-terminal" evidence="3">
    <location>
        <begin position="212"/>
        <end position="377"/>
    </location>
</feature>
<feature type="domain" description="Helicase ATP-binding" evidence="2">
    <location>
        <begin position="18"/>
        <end position="159"/>
    </location>
</feature>
<dbReference type="PROSITE" id="PS51194">
    <property type="entry name" value="HELICASE_CTER"/>
    <property type="match status" value="1"/>
</dbReference>
<dbReference type="InterPro" id="IPR027417">
    <property type="entry name" value="P-loop_NTPase"/>
</dbReference>
<gene>
    <name evidence="4" type="ORF">CALFYP39_02079</name>
</gene>
<dbReference type="GO" id="GO:0005524">
    <property type="term" value="F:ATP binding"/>
    <property type="evidence" value="ECO:0007669"/>
    <property type="project" value="InterPro"/>
</dbReference>
<proteinExistence type="predicted"/>
<dbReference type="PANTHER" id="PTHR47396">
    <property type="entry name" value="TYPE I RESTRICTION ENZYME ECOKI R PROTEIN"/>
    <property type="match status" value="1"/>
</dbReference>
<dbReference type="GO" id="GO:0016787">
    <property type="term" value="F:hydrolase activity"/>
    <property type="evidence" value="ECO:0007669"/>
    <property type="project" value="InterPro"/>
</dbReference>
<evidence type="ECO:0000313" key="4">
    <source>
        <dbReference type="EMBL" id="VYU34493.1"/>
    </source>
</evidence>
<dbReference type="SMART" id="SM00487">
    <property type="entry name" value="DEXDc"/>
    <property type="match status" value="1"/>
</dbReference>
<evidence type="ECO:0000259" key="3">
    <source>
        <dbReference type="PROSITE" id="PS51194"/>
    </source>
</evidence>
<dbReference type="RefSeq" id="WP_156600705.1">
    <property type="nucleotide sequence ID" value="NZ_CACRTW010000049.1"/>
</dbReference>
<feature type="region of interest" description="Disordered" evidence="1">
    <location>
        <begin position="589"/>
        <end position="609"/>
    </location>
</feature>
<reference evidence="4" key="1">
    <citation type="submission" date="2019-11" db="EMBL/GenBank/DDBJ databases">
        <authorList>
            <person name="Feng L."/>
        </authorList>
    </citation>
    <scope>NUCLEOTIDE SEQUENCE</scope>
    <source>
        <strain evidence="4">CaerofaciensLFYP39</strain>
    </source>
</reference>
<name>A0A6N3E7W8_9ACTN</name>
<dbReference type="Pfam" id="PF04851">
    <property type="entry name" value="ResIII"/>
    <property type="match status" value="1"/>
</dbReference>
<dbReference type="CDD" id="cd18032">
    <property type="entry name" value="DEXHc_RE_I_III_res"/>
    <property type="match status" value="1"/>
</dbReference>
<dbReference type="Gene3D" id="3.40.50.300">
    <property type="entry name" value="P-loop containing nucleotide triphosphate hydrolases"/>
    <property type="match status" value="2"/>
</dbReference>
<dbReference type="PROSITE" id="PS51192">
    <property type="entry name" value="HELICASE_ATP_BIND_1"/>
    <property type="match status" value="1"/>
</dbReference>
<dbReference type="PANTHER" id="PTHR47396:SF1">
    <property type="entry name" value="ATP-DEPENDENT HELICASE IRC3-RELATED"/>
    <property type="match status" value="1"/>
</dbReference>
<dbReference type="AlphaFoldDB" id="A0A6N3E7W8"/>
<dbReference type="GO" id="GO:0036121">
    <property type="term" value="F:double-stranded DNA helicase activity"/>
    <property type="evidence" value="ECO:0007669"/>
    <property type="project" value="TreeGrafter"/>
</dbReference>
<evidence type="ECO:0000256" key="1">
    <source>
        <dbReference type="SAM" id="MobiDB-lite"/>
    </source>
</evidence>
<dbReference type="InterPro" id="IPR050742">
    <property type="entry name" value="Helicase_Restrict-Modif_Enz"/>
</dbReference>
<dbReference type="InterPro" id="IPR014001">
    <property type="entry name" value="Helicase_ATP-bd"/>
</dbReference>
<evidence type="ECO:0000259" key="2">
    <source>
        <dbReference type="PROSITE" id="PS51192"/>
    </source>
</evidence>
<dbReference type="GO" id="GO:0061749">
    <property type="term" value="F:forked DNA-dependent helicase activity"/>
    <property type="evidence" value="ECO:0007669"/>
    <property type="project" value="TreeGrafter"/>
</dbReference>
<protein>
    <submittedName>
        <fullName evidence="4">Type I restriction enzyme EcoKI subunit R</fullName>
    </submittedName>
</protein>
<dbReference type="InterPro" id="IPR006935">
    <property type="entry name" value="Helicase/UvrB_N"/>
</dbReference>
<accession>A0A6N3E7W8</accession>
<dbReference type="SMART" id="SM00490">
    <property type="entry name" value="HELICc"/>
    <property type="match status" value="1"/>
</dbReference>
<dbReference type="Pfam" id="PF00271">
    <property type="entry name" value="Helicase_C"/>
    <property type="match status" value="1"/>
</dbReference>
<sequence>MSPDEIVLRDYQQECVDICNSLESGSHLVQMATGLGKTVTFSKIGRKGRVLLLSHREELVTQPVKYYSCPVGIEKAERHSHGEEVVSASVQTLANRLQREFKPGDFDMVITDEAHHALAPSYRKIYDYLRPRLHIGFTATPRRGDDRGLGAVFDDIVFQKDLRWGITNGYLCDIDCRRTIVDWSTKGVRTGMGDFRVSELAKRVDRPETNRQVAAAYDELHVGQTLIFASSVHHAYSLAELIPGSVVVDGNTPADERRQIIDAFTTREIPCLINYGVFTEGTDMPLIETVLLARPTKNPSLYTQMVGRGLRLYTDPVTGYKKKSLRLIDCLGVSDDKSICTPPTLFGLNERDFPERVGKKQLDGSLLDLGRRVEEVEDCPSGWVLTSRKVNVLSSTGSIAWVIHYNGDRNIAGPGASDRGWQVTLYKPDLLDCCTADLTRLGETERRYYRSLEVAEQDILLWLESNYETSHDRALWDRERAAKWAEDPASEPQLTFIKRLLGDSAGDLDFDNLTKRDATIVIECAKRRAHEKNLRKYGVCPLCGSALKVSKSGKSIVCESNSWAYRGGSFVLASGCGFQVKRFHDDEEFSPEKSMGWPGVKEQIKEKKG</sequence>
<dbReference type="GO" id="GO:0000403">
    <property type="term" value="F:Y-form DNA binding"/>
    <property type="evidence" value="ECO:0007669"/>
    <property type="project" value="TreeGrafter"/>
</dbReference>
<organism evidence="4">
    <name type="scientific">Collinsella aerofaciens</name>
    <dbReference type="NCBI Taxonomy" id="74426"/>
    <lineage>
        <taxon>Bacteria</taxon>
        <taxon>Bacillati</taxon>
        <taxon>Actinomycetota</taxon>
        <taxon>Coriobacteriia</taxon>
        <taxon>Coriobacteriales</taxon>
        <taxon>Coriobacteriaceae</taxon>
        <taxon>Collinsella</taxon>
    </lineage>
</organism>
<dbReference type="EMBL" id="CACRTW010000049">
    <property type="protein sequence ID" value="VYU34493.1"/>
    <property type="molecule type" value="Genomic_DNA"/>
</dbReference>
<dbReference type="SUPFAM" id="SSF52540">
    <property type="entry name" value="P-loop containing nucleoside triphosphate hydrolases"/>
    <property type="match status" value="1"/>
</dbReference>